<dbReference type="PROSITE" id="PS00888">
    <property type="entry name" value="CNMP_BINDING_1"/>
    <property type="match status" value="1"/>
</dbReference>
<keyword evidence="16" id="KW-1071">Ligand-gated ion channel</keyword>
<gene>
    <name evidence="22" type="ORF">HW532_21820</name>
</gene>
<dbReference type="PRINTS" id="PR00169">
    <property type="entry name" value="KCHANNEL"/>
</dbReference>
<dbReference type="AlphaFoldDB" id="A0A7S8C810"/>
<evidence type="ECO:0000256" key="5">
    <source>
        <dbReference type="ARBA" id="ARBA00022538"/>
    </source>
</evidence>
<evidence type="ECO:0000256" key="18">
    <source>
        <dbReference type="ARBA" id="ARBA00058429"/>
    </source>
</evidence>
<dbReference type="Gene3D" id="1.20.5.110">
    <property type="match status" value="1"/>
</dbReference>
<dbReference type="InterPro" id="IPR018490">
    <property type="entry name" value="cNMP-bd_dom_sf"/>
</dbReference>
<accession>A0A7S8C810</accession>
<evidence type="ECO:0000256" key="8">
    <source>
        <dbReference type="ARBA" id="ARBA00022741"/>
    </source>
</evidence>
<name>A0A7S8C810_9HYPH</name>
<reference evidence="22 23" key="1">
    <citation type="submission" date="2020-06" db="EMBL/GenBank/DDBJ databases">
        <title>Genome sequence of 2 isolates from Red Sea Mangroves.</title>
        <authorList>
            <person name="Sefrji F."/>
            <person name="Michoud G."/>
            <person name="Merlino G."/>
            <person name="Daffonchio D."/>
        </authorList>
    </citation>
    <scope>NUCLEOTIDE SEQUENCE [LARGE SCALE GENOMIC DNA]</scope>
    <source>
        <strain evidence="22 23">R1DC25</strain>
    </source>
</reference>
<dbReference type="Pfam" id="PF00520">
    <property type="entry name" value="Ion_trans"/>
    <property type="match status" value="1"/>
</dbReference>
<evidence type="ECO:0000313" key="22">
    <source>
        <dbReference type="EMBL" id="QPC45099.1"/>
    </source>
</evidence>
<comment type="subcellular location">
    <subcellularLocation>
        <location evidence="1">Cell membrane</location>
        <topology evidence="1">Multi-pass membrane protein</topology>
    </subcellularLocation>
</comment>
<evidence type="ECO:0000256" key="11">
    <source>
        <dbReference type="ARBA" id="ARBA00022958"/>
    </source>
</evidence>
<dbReference type="GO" id="GO:0030552">
    <property type="term" value="F:cAMP binding"/>
    <property type="evidence" value="ECO:0007669"/>
    <property type="project" value="UniProtKB-KW"/>
</dbReference>
<keyword evidence="6" id="KW-0116">cAMP-binding</keyword>
<evidence type="ECO:0000256" key="19">
    <source>
        <dbReference type="ARBA" id="ARBA00060926"/>
    </source>
</evidence>
<keyword evidence="3" id="KW-0813">Transport</keyword>
<dbReference type="InterPro" id="IPR027359">
    <property type="entry name" value="Volt_channel_dom_sf"/>
</dbReference>
<comment type="function">
    <text evidence="18">Cyclic nucleotide-regulated potassium channel activated by cAMP.</text>
</comment>
<dbReference type="PANTHER" id="PTHR11537:SF254">
    <property type="entry name" value="POTASSIUM VOLTAGE-GATED CHANNEL PROTEIN SHAB"/>
    <property type="match status" value="1"/>
</dbReference>
<dbReference type="Proteomes" id="UP000593594">
    <property type="component" value="Chromosome"/>
</dbReference>
<feature type="transmembrane region" description="Helical" evidence="20">
    <location>
        <begin position="35"/>
        <end position="57"/>
    </location>
</feature>
<feature type="domain" description="Cyclic nucleotide-binding" evidence="21">
    <location>
        <begin position="274"/>
        <end position="371"/>
    </location>
</feature>
<keyword evidence="7 20" id="KW-0812">Transmembrane</keyword>
<dbReference type="Gene3D" id="1.20.120.350">
    <property type="entry name" value="Voltage-gated potassium channels. Chain C"/>
    <property type="match status" value="1"/>
</dbReference>
<dbReference type="InterPro" id="IPR014710">
    <property type="entry name" value="RmlC-like_jellyroll"/>
</dbReference>
<keyword evidence="10" id="KW-0851">Voltage-gated channel</keyword>
<dbReference type="PROSITE" id="PS50042">
    <property type="entry name" value="CNMP_BINDING_3"/>
    <property type="match status" value="1"/>
</dbReference>
<evidence type="ECO:0000256" key="15">
    <source>
        <dbReference type="ARBA" id="ARBA00023149"/>
    </source>
</evidence>
<dbReference type="KEGG" id="kmn:HW532_21820"/>
<dbReference type="GO" id="GO:0008076">
    <property type="term" value="C:voltage-gated potassium channel complex"/>
    <property type="evidence" value="ECO:0007669"/>
    <property type="project" value="InterPro"/>
</dbReference>
<evidence type="ECO:0000256" key="3">
    <source>
        <dbReference type="ARBA" id="ARBA00022448"/>
    </source>
</evidence>
<keyword evidence="14 20" id="KW-0472">Membrane</keyword>
<evidence type="ECO:0000256" key="13">
    <source>
        <dbReference type="ARBA" id="ARBA00023065"/>
    </source>
</evidence>
<dbReference type="SUPFAM" id="SSF81324">
    <property type="entry name" value="Voltage-gated potassium channels"/>
    <property type="match status" value="1"/>
</dbReference>
<keyword evidence="8" id="KW-0547">Nucleotide-binding</keyword>
<feature type="transmembrane region" description="Helical" evidence="20">
    <location>
        <begin position="229"/>
        <end position="250"/>
    </location>
</feature>
<dbReference type="FunFam" id="1.10.287.70:FF:000181">
    <property type="entry name" value="Cyclic nucleotide-gated potassium channel mll3241"/>
    <property type="match status" value="1"/>
</dbReference>
<evidence type="ECO:0000256" key="12">
    <source>
        <dbReference type="ARBA" id="ARBA00022989"/>
    </source>
</evidence>
<feature type="transmembrane region" description="Helical" evidence="20">
    <location>
        <begin position="108"/>
        <end position="136"/>
    </location>
</feature>
<protein>
    <submittedName>
        <fullName evidence="22">Ion transporter</fullName>
    </submittedName>
</protein>
<dbReference type="InterPro" id="IPR000595">
    <property type="entry name" value="cNMP-bd_dom"/>
</dbReference>
<dbReference type="RefSeq" id="WP_213162472.1">
    <property type="nucleotide sequence ID" value="NZ_CP058214.1"/>
</dbReference>
<evidence type="ECO:0000256" key="9">
    <source>
        <dbReference type="ARBA" id="ARBA00022826"/>
    </source>
</evidence>
<dbReference type="CDD" id="cd00038">
    <property type="entry name" value="CAP_ED"/>
    <property type="match status" value="1"/>
</dbReference>
<proteinExistence type="inferred from homology"/>
<sequence length="404" mass="44540">MDARRGTPASSGRHLRRRLFEIVENGWRHDRAGRFFDVFIATLIIANVAATIVQTVPEIAERYGTLIDRFDAVCVAIFIVEYGLRLWTVSEHPVYGRLPALRGRLTFAATPLMILDLVAILPFFVALFFPVNLAAIRVLRLVRFFRLVRYSPALGTIGRVIRAEGRALAACIVVLCSVLILASVAMYLAEGHVQPDKFGSVPAAMWWGVVTLSTVGYGDVVPSTPGGRLIGAIVMICGFGLFALPIGILASGFQQEIRRRDFVVTYTMVASVPLFANLDAHMLAEVMRSLNSRRVRPGEPIISEGETADAMYFIMEGKVEVELPEGPVTLSAGDFFGEMALLRHSRHSVGVKALEQCELLMLRAHDFRLLLARHHDFAVAIRTAAKKRATEKRGDLVMSKPGPS</sequence>
<keyword evidence="4" id="KW-1003">Cell membrane</keyword>
<comment type="similarity">
    <text evidence="19">Belongs to the potassium channel family.</text>
</comment>
<evidence type="ECO:0000256" key="10">
    <source>
        <dbReference type="ARBA" id="ARBA00022882"/>
    </source>
</evidence>
<dbReference type="SMART" id="SM00100">
    <property type="entry name" value="cNMP"/>
    <property type="match status" value="1"/>
</dbReference>
<keyword evidence="5" id="KW-0633">Potassium transport</keyword>
<dbReference type="GO" id="GO:0005249">
    <property type="term" value="F:voltage-gated potassium channel activity"/>
    <property type="evidence" value="ECO:0007669"/>
    <property type="project" value="InterPro"/>
</dbReference>
<comment type="subunit">
    <text evidence="2">Homotetramer.</text>
</comment>
<keyword evidence="11" id="KW-0630">Potassium</keyword>
<keyword evidence="13" id="KW-0406">Ion transport</keyword>
<evidence type="ECO:0000256" key="6">
    <source>
        <dbReference type="ARBA" id="ARBA00022566"/>
    </source>
</evidence>
<dbReference type="GO" id="GO:0001508">
    <property type="term" value="P:action potential"/>
    <property type="evidence" value="ECO:0007669"/>
    <property type="project" value="TreeGrafter"/>
</dbReference>
<dbReference type="InterPro" id="IPR018488">
    <property type="entry name" value="cNMP-bd_CS"/>
</dbReference>
<dbReference type="SUPFAM" id="SSF51206">
    <property type="entry name" value="cAMP-binding domain-like"/>
    <property type="match status" value="1"/>
</dbReference>
<keyword evidence="12 20" id="KW-1133">Transmembrane helix</keyword>
<evidence type="ECO:0000259" key="21">
    <source>
        <dbReference type="PROSITE" id="PS50042"/>
    </source>
</evidence>
<evidence type="ECO:0000256" key="16">
    <source>
        <dbReference type="ARBA" id="ARBA00023286"/>
    </source>
</evidence>
<keyword evidence="17" id="KW-0407">Ion channel</keyword>
<evidence type="ECO:0000313" key="23">
    <source>
        <dbReference type="Proteomes" id="UP000593594"/>
    </source>
</evidence>
<keyword evidence="9" id="KW-0631">Potassium channel</keyword>
<dbReference type="InterPro" id="IPR028325">
    <property type="entry name" value="VG_K_chnl"/>
</dbReference>
<evidence type="ECO:0000256" key="1">
    <source>
        <dbReference type="ARBA" id="ARBA00004651"/>
    </source>
</evidence>
<dbReference type="PRINTS" id="PR01333">
    <property type="entry name" value="2POREKCHANEL"/>
</dbReference>
<dbReference type="Gene3D" id="2.60.120.10">
    <property type="entry name" value="Jelly Rolls"/>
    <property type="match status" value="1"/>
</dbReference>
<organism evidence="22 23">
    <name type="scientific">Kaustia mangrovi</name>
    <dbReference type="NCBI Taxonomy" id="2593653"/>
    <lineage>
        <taxon>Bacteria</taxon>
        <taxon>Pseudomonadati</taxon>
        <taxon>Pseudomonadota</taxon>
        <taxon>Alphaproteobacteria</taxon>
        <taxon>Hyphomicrobiales</taxon>
        <taxon>Parvibaculaceae</taxon>
        <taxon>Kaustia</taxon>
    </lineage>
</organism>
<dbReference type="EMBL" id="CP058214">
    <property type="protein sequence ID" value="QPC45099.1"/>
    <property type="molecule type" value="Genomic_DNA"/>
</dbReference>
<dbReference type="Pfam" id="PF00027">
    <property type="entry name" value="cNMP_binding"/>
    <property type="match status" value="1"/>
</dbReference>
<evidence type="ECO:0000256" key="2">
    <source>
        <dbReference type="ARBA" id="ARBA00011881"/>
    </source>
</evidence>
<feature type="transmembrane region" description="Helical" evidence="20">
    <location>
        <begin position="167"/>
        <end position="188"/>
    </location>
</feature>
<evidence type="ECO:0000256" key="17">
    <source>
        <dbReference type="ARBA" id="ARBA00023303"/>
    </source>
</evidence>
<dbReference type="PANTHER" id="PTHR11537">
    <property type="entry name" value="VOLTAGE-GATED POTASSIUM CHANNEL"/>
    <property type="match status" value="1"/>
</dbReference>
<evidence type="ECO:0000256" key="14">
    <source>
        <dbReference type="ARBA" id="ARBA00023136"/>
    </source>
</evidence>
<dbReference type="InterPro" id="IPR003280">
    <property type="entry name" value="2pore_dom_K_chnl"/>
</dbReference>
<evidence type="ECO:0000256" key="20">
    <source>
        <dbReference type="SAM" id="Phobius"/>
    </source>
</evidence>
<keyword evidence="23" id="KW-1185">Reference proteome</keyword>
<feature type="transmembrane region" description="Helical" evidence="20">
    <location>
        <begin position="262"/>
        <end position="284"/>
    </location>
</feature>
<dbReference type="InterPro" id="IPR005821">
    <property type="entry name" value="Ion_trans_dom"/>
</dbReference>
<dbReference type="Gene3D" id="1.10.287.70">
    <property type="match status" value="1"/>
</dbReference>
<evidence type="ECO:0000256" key="4">
    <source>
        <dbReference type="ARBA" id="ARBA00022475"/>
    </source>
</evidence>
<evidence type="ECO:0000256" key="7">
    <source>
        <dbReference type="ARBA" id="ARBA00022692"/>
    </source>
</evidence>
<keyword evidence="15" id="KW-0114">cAMP</keyword>